<organism evidence="9 10">
    <name type="scientific">Burkholderia gladioli</name>
    <name type="common">Pseudomonas marginata</name>
    <name type="synonym">Phytomonas marginata</name>
    <dbReference type="NCBI Taxonomy" id="28095"/>
    <lineage>
        <taxon>Bacteria</taxon>
        <taxon>Pseudomonadati</taxon>
        <taxon>Pseudomonadota</taxon>
        <taxon>Betaproteobacteria</taxon>
        <taxon>Burkholderiales</taxon>
        <taxon>Burkholderiaceae</taxon>
        <taxon>Burkholderia</taxon>
    </lineage>
</organism>
<evidence type="ECO:0000256" key="4">
    <source>
        <dbReference type="ARBA" id="ARBA00024746"/>
    </source>
</evidence>
<dbReference type="Pfam" id="PF03963">
    <property type="entry name" value="FlgD"/>
    <property type="match status" value="1"/>
</dbReference>
<dbReference type="InterPro" id="IPR005648">
    <property type="entry name" value="FlgD"/>
</dbReference>
<dbReference type="Gene3D" id="2.60.40.4070">
    <property type="match status" value="1"/>
</dbReference>
<evidence type="ECO:0000256" key="1">
    <source>
        <dbReference type="ARBA" id="ARBA00010577"/>
    </source>
</evidence>
<evidence type="ECO:0000256" key="5">
    <source>
        <dbReference type="RuleBase" id="RU362076"/>
    </source>
</evidence>
<comment type="caution">
    <text evidence="9">The sequence shown here is derived from an EMBL/GenBank/DDBJ whole genome shotgun (WGS) entry which is preliminary data.</text>
</comment>
<evidence type="ECO:0000256" key="2">
    <source>
        <dbReference type="ARBA" id="ARBA00016013"/>
    </source>
</evidence>
<protein>
    <recommendedName>
        <fullName evidence="2 5">Basal-body rod modification protein FlgD</fullName>
    </recommendedName>
</protein>
<keyword evidence="9" id="KW-0966">Cell projection</keyword>
<keyword evidence="9" id="KW-0969">Cilium</keyword>
<dbReference type="Proteomes" id="UP000220629">
    <property type="component" value="Unassembled WGS sequence"/>
</dbReference>
<comment type="function">
    <text evidence="4 5">Required for flagellar hook formation. May act as a scaffolding protein.</text>
</comment>
<dbReference type="RefSeq" id="WP_096750060.1">
    <property type="nucleotide sequence ID" value="NZ_CADEPO010000001.1"/>
</dbReference>
<gene>
    <name evidence="9" type="ORF">CRM94_18990</name>
</gene>
<feature type="domain" description="FlgD Tudor-like" evidence="8">
    <location>
        <begin position="91"/>
        <end position="225"/>
    </location>
</feature>
<feature type="region of interest" description="Disordered" evidence="6">
    <location>
        <begin position="233"/>
        <end position="255"/>
    </location>
</feature>
<dbReference type="Gene3D" id="2.30.30.910">
    <property type="match status" value="1"/>
</dbReference>
<feature type="region of interest" description="Disordered" evidence="6">
    <location>
        <begin position="1"/>
        <end position="28"/>
    </location>
</feature>
<dbReference type="Pfam" id="PF13861">
    <property type="entry name" value="FLgD_tudor"/>
    <property type="match status" value="1"/>
</dbReference>
<evidence type="ECO:0000256" key="6">
    <source>
        <dbReference type="SAM" id="MobiDB-lite"/>
    </source>
</evidence>
<dbReference type="EMBL" id="PDDY01000004">
    <property type="protein sequence ID" value="PEH36696.1"/>
    <property type="molecule type" value="Genomic_DNA"/>
</dbReference>
<evidence type="ECO:0000259" key="8">
    <source>
        <dbReference type="Pfam" id="PF13861"/>
    </source>
</evidence>
<keyword evidence="9" id="KW-0282">Flagellum</keyword>
<evidence type="ECO:0000313" key="10">
    <source>
        <dbReference type="Proteomes" id="UP000220629"/>
    </source>
</evidence>
<evidence type="ECO:0000259" key="7">
    <source>
        <dbReference type="Pfam" id="PF13860"/>
    </source>
</evidence>
<reference evidence="10" key="1">
    <citation type="submission" date="2017-09" db="EMBL/GenBank/DDBJ databases">
        <title>FDA dAtabase for Regulatory Grade micrObial Sequences (FDA-ARGOS): Supporting development and validation of Infectious Disease Dx tests.</title>
        <authorList>
            <person name="Minogue T."/>
            <person name="Wolcott M."/>
            <person name="Wasieloski L."/>
            <person name="Aguilar W."/>
            <person name="Moore D."/>
            <person name="Tallon L."/>
            <person name="Sadzewicz L."/>
            <person name="Ott S."/>
            <person name="Zhao X."/>
            <person name="Nagaraj S."/>
            <person name="Vavikolanu K."/>
            <person name="Aluvathingal J."/>
            <person name="Nadendla S."/>
            <person name="Sichtig H."/>
        </authorList>
    </citation>
    <scope>NUCLEOTIDE SEQUENCE [LARGE SCALE GENOMIC DNA]</scope>
    <source>
        <strain evidence="10">FDAARGOS_390</strain>
    </source>
</reference>
<sequence length="255" mass="25185">MSSSSTIGGNGTTVNNTPTDTMNANSSNTSAADLQQTFLTLLVTQLQNQDPTSPVDSSQMTSQLAQINTVSGIAQLNSSLTSLSSQITAGQQTQAAMLVGSNVLAPGNTLSLSGGATTAFGVQLSTAASNLTITVTNSAGQVVNTINEGAQQAGTVPFTWTPTDSTGAKLPDGNYTIKATYTDSSGNTASATTMTVAQVQGVIRQADGTPGLALSNGTTVGLSAIGAIFPSASASNGSGSGSGSDSSNNNSNSSS</sequence>
<dbReference type="AlphaFoldDB" id="A0A2A7RZJ1"/>
<dbReference type="InterPro" id="IPR025963">
    <property type="entry name" value="FLgD_Tudor"/>
</dbReference>
<feature type="compositionally biased region" description="Low complexity" evidence="6">
    <location>
        <begin position="1"/>
        <end position="23"/>
    </location>
</feature>
<dbReference type="InterPro" id="IPR025965">
    <property type="entry name" value="FlgD/Vpr_Ig-like"/>
</dbReference>
<keyword evidence="3 5" id="KW-1005">Bacterial flagellum biogenesis</keyword>
<name>A0A2A7RZJ1_BURGA</name>
<comment type="similarity">
    <text evidence="1 5">Belongs to the FlgD family.</text>
</comment>
<dbReference type="GO" id="GO:0044781">
    <property type="term" value="P:bacterial-type flagellum organization"/>
    <property type="evidence" value="ECO:0007669"/>
    <property type="project" value="UniProtKB-UniRule"/>
</dbReference>
<evidence type="ECO:0000256" key="3">
    <source>
        <dbReference type="ARBA" id="ARBA00022795"/>
    </source>
</evidence>
<proteinExistence type="inferred from homology"/>
<feature type="domain" description="FlgD/Vpr Ig-like" evidence="7">
    <location>
        <begin position="107"/>
        <end position="184"/>
    </location>
</feature>
<dbReference type="Pfam" id="PF13860">
    <property type="entry name" value="FlgD_ig"/>
    <property type="match status" value="1"/>
</dbReference>
<accession>A0A2A7RZJ1</accession>
<evidence type="ECO:0000313" key="9">
    <source>
        <dbReference type="EMBL" id="PEH36696.1"/>
    </source>
</evidence>